<accession>S9Q0J2</accession>
<dbReference type="HOGENOM" id="CLU_381375_0_0_1"/>
<dbReference type="PANTHER" id="PTHR28284:SF1">
    <property type="entry name" value="NUCLEOPORIN NUP60"/>
    <property type="match status" value="1"/>
</dbReference>
<organism evidence="2 3">
    <name type="scientific">Schizosaccharomyces octosporus (strain yFS286)</name>
    <name type="common">Fission yeast</name>
    <name type="synonym">Octosporomyces octosporus</name>
    <dbReference type="NCBI Taxonomy" id="483514"/>
    <lineage>
        <taxon>Eukaryota</taxon>
        <taxon>Fungi</taxon>
        <taxon>Dikarya</taxon>
        <taxon>Ascomycota</taxon>
        <taxon>Taphrinomycotina</taxon>
        <taxon>Schizosaccharomycetes</taxon>
        <taxon>Schizosaccharomycetales</taxon>
        <taxon>Schizosaccharomycetaceae</taxon>
        <taxon>Schizosaccharomyces</taxon>
    </lineage>
</organism>
<evidence type="ECO:0000256" key="1">
    <source>
        <dbReference type="SAM" id="MobiDB-lite"/>
    </source>
</evidence>
<dbReference type="GO" id="GO:0031990">
    <property type="term" value="P:mRNA export from nucleus in response to heat stress"/>
    <property type="evidence" value="ECO:0007669"/>
    <property type="project" value="TreeGrafter"/>
</dbReference>
<feature type="compositionally biased region" description="Polar residues" evidence="1">
    <location>
        <begin position="283"/>
        <end position="299"/>
    </location>
</feature>
<evidence type="ECO:0000313" key="2">
    <source>
        <dbReference type="EMBL" id="EPX73717.1"/>
    </source>
</evidence>
<keyword evidence="3" id="KW-1185">Reference proteome</keyword>
<dbReference type="GO" id="GO:0034398">
    <property type="term" value="P:telomere tethering at nuclear periphery"/>
    <property type="evidence" value="ECO:0007669"/>
    <property type="project" value="TreeGrafter"/>
</dbReference>
<evidence type="ECO:0000313" key="3">
    <source>
        <dbReference type="Proteomes" id="UP000016088"/>
    </source>
</evidence>
<feature type="compositionally biased region" description="Basic and acidic residues" evidence="1">
    <location>
        <begin position="484"/>
        <end position="495"/>
    </location>
</feature>
<protein>
    <submittedName>
        <fullName evidence="2">Nucleoporin Nup60</fullName>
    </submittedName>
</protein>
<dbReference type="GO" id="GO:0044615">
    <property type="term" value="C:nuclear pore nuclear basket"/>
    <property type="evidence" value="ECO:0007669"/>
    <property type="project" value="InterPro"/>
</dbReference>
<feature type="compositionally biased region" description="Polar residues" evidence="1">
    <location>
        <begin position="654"/>
        <end position="666"/>
    </location>
</feature>
<dbReference type="GeneID" id="25031909"/>
<feature type="compositionally biased region" description="Basic and acidic residues" evidence="1">
    <location>
        <begin position="417"/>
        <end position="433"/>
    </location>
</feature>
<gene>
    <name evidence="2" type="ORF">SOCG_02935</name>
</gene>
<feature type="region of interest" description="Disordered" evidence="1">
    <location>
        <begin position="1"/>
        <end position="44"/>
    </location>
</feature>
<proteinExistence type="predicted"/>
<feature type="compositionally biased region" description="Polar residues" evidence="1">
    <location>
        <begin position="224"/>
        <end position="245"/>
    </location>
</feature>
<dbReference type="VEuPathDB" id="FungiDB:SOCG_02935"/>
<dbReference type="RefSeq" id="XP_013016879.1">
    <property type="nucleotide sequence ID" value="XM_013161425.1"/>
</dbReference>
<feature type="compositionally biased region" description="Polar residues" evidence="1">
    <location>
        <begin position="183"/>
        <end position="203"/>
    </location>
</feature>
<dbReference type="PANTHER" id="PTHR28284">
    <property type="entry name" value="NUCLEOPORIN NUP60"/>
    <property type="match status" value="1"/>
</dbReference>
<feature type="compositionally biased region" description="Polar residues" evidence="1">
    <location>
        <begin position="148"/>
        <end position="174"/>
    </location>
</feature>
<feature type="compositionally biased region" description="Low complexity" evidence="1">
    <location>
        <begin position="310"/>
        <end position="320"/>
    </location>
</feature>
<name>S9Q0J2_SCHOY</name>
<dbReference type="GO" id="GO:0008298">
    <property type="term" value="P:intracellular mRNA localization"/>
    <property type="evidence" value="ECO:0007669"/>
    <property type="project" value="TreeGrafter"/>
</dbReference>
<dbReference type="GO" id="GO:0016973">
    <property type="term" value="P:poly(A)+ mRNA export from nucleus"/>
    <property type="evidence" value="ECO:0007669"/>
    <property type="project" value="TreeGrafter"/>
</dbReference>
<feature type="compositionally biased region" description="Polar residues" evidence="1">
    <location>
        <begin position="26"/>
        <end position="40"/>
    </location>
</feature>
<dbReference type="GO" id="GO:0140599">
    <property type="term" value="C:mitotic nuclear bridge midzone membrane domain"/>
    <property type="evidence" value="ECO:0007669"/>
    <property type="project" value="EnsemblFungi"/>
</dbReference>
<dbReference type="GO" id="GO:0017056">
    <property type="term" value="F:structural constituent of nuclear pore"/>
    <property type="evidence" value="ECO:0007669"/>
    <property type="project" value="InterPro"/>
</dbReference>
<reference evidence="2 3" key="1">
    <citation type="journal article" date="2011" name="Science">
        <title>Comparative functional genomics of the fission yeasts.</title>
        <authorList>
            <person name="Rhind N."/>
            <person name="Chen Z."/>
            <person name="Yassour M."/>
            <person name="Thompson D.A."/>
            <person name="Haas B.J."/>
            <person name="Habib N."/>
            <person name="Wapinski I."/>
            <person name="Roy S."/>
            <person name="Lin M.F."/>
            <person name="Heiman D.I."/>
            <person name="Young S.K."/>
            <person name="Furuya K."/>
            <person name="Guo Y."/>
            <person name="Pidoux A."/>
            <person name="Chen H.M."/>
            <person name="Robbertse B."/>
            <person name="Goldberg J.M."/>
            <person name="Aoki K."/>
            <person name="Bayne E.H."/>
            <person name="Berlin A.M."/>
            <person name="Desjardins C.A."/>
            <person name="Dobbs E."/>
            <person name="Dukaj L."/>
            <person name="Fan L."/>
            <person name="FitzGerald M.G."/>
            <person name="French C."/>
            <person name="Gujja S."/>
            <person name="Hansen K."/>
            <person name="Keifenheim D."/>
            <person name="Levin J.Z."/>
            <person name="Mosher R.A."/>
            <person name="Mueller C.A."/>
            <person name="Pfiffner J."/>
            <person name="Priest M."/>
            <person name="Russ C."/>
            <person name="Smialowska A."/>
            <person name="Swoboda P."/>
            <person name="Sykes S.M."/>
            <person name="Vaughn M."/>
            <person name="Vengrova S."/>
            <person name="Yoder R."/>
            <person name="Zeng Q."/>
            <person name="Allshire R."/>
            <person name="Baulcombe D."/>
            <person name="Birren B.W."/>
            <person name="Brown W."/>
            <person name="Ekwall K."/>
            <person name="Kellis M."/>
            <person name="Leatherwood J."/>
            <person name="Levin H."/>
            <person name="Margalit H."/>
            <person name="Martienssen R."/>
            <person name="Nieduszynski C.A."/>
            <person name="Spatafora J.W."/>
            <person name="Friedman N."/>
            <person name="Dalgaard J.Z."/>
            <person name="Baumann P."/>
            <person name="Niki H."/>
            <person name="Regev A."/>
            <person name="Nusbaum C."/>
        </authorList>
    </citation>
    <scope>NUCLEOTIDE SEQUENCE [LARGE SCALE GENOMIC DNA]</scope>
    <source>
        <strain evidence="3">yFS286</strain>
    </source>
</reference>
<dbReference type="Proteomes" id="UP000016088">
    <property type="component" value="Unassembled WGS sequence"/>
</dbReference>
<dbReference type="OrthoDB" id="5385720at2759"/>
<feature type="compositionally biased region" description="Low complexity" evidence="1">
    <location>
        <begin position="562"/>
        <end position="576"/>
    </location>
</feature>
<dbReference type="eggNOG" id="ENOG502T5TJ">
    <property type="taxonomic scope" value="Eukaryota"/>
</dbReference>
<feature type="region of interest" description="Disordered" evidence="1">
    <location>
        <begin position="61"/>
        <end position="120"/>
    </location>
</feature>
<feature type="compositionally biased region" description="Polar residues" evidence="1">
    <location>
        <begin position="444"/>
        <end position="463"/>
    </location>
</feature>
<feature type="compositionally biased region" description="Polar residues" evidence="1">
    <location>
        <begin position="333"/>
        <end position="350"/>
    </location>
</feature>
<dbReference type="OMA" id="CDAKKPG"/>
<feature type="compositionally biased region" description="Polar residues" evidence="1">
    <location>
        <begin position="531"/>
        <end position="550"/>
    </location>
</feature>
<dbReference type="EMBL" id="KE503206">
    <property type="protein sequence ID" value="EPX73717.1"/>
    <property type="molecule type" value="Genomic_DNA"/>
</dbReference>
<feature type="compositionally biased region" description="Basic and acidic residues" evidence="1">
    <location>
        <begin position="81"/>
        <end position="90"/>
    </location>
</feature>
<dbReference type="AlphaFoldDB" id="S9Q0J2"/>
<feature type="compositionally biased region" description="Basic residues" evidence="1">
    <location>
        <begin position="8"/>
        <end position="18"/>
    </location>
</feature>
<feature type="region of interest" description="Disordered" evidence="1">
    <location>
        <begin position="134"/>
        <end position="678"/>
    </location>
</feature>
<dbReference type="InterPro" id="IPR034432">
    <property type="entry name" value="Nup60"/>
</dbReference>
<feature type="compositionally biased region" description="Basic and acidic residues" evidence="1">
    <location>
        <begin position="369"/>
        <end position="387"/>
    </location>
</feature>
<dbReference type="GO" id="GO:0006607">
    <property type="term" value="P:NLS-bearing protein import into nucleus"/>
    <property type="evidence" value="ECO:0007669"/>
    <property type="project" value="TreeGrafter"/>
</dbReference>
<sequence length="726" mass="78519">MSSGPVRNNRKDKSTHKNKPYDRITESSPLKSPQTPSKSIVQRAKEWLTPSSWKKTIAFLSKIPSEESEDEDRDLMIDSSEEIKPEDHSFQKQSQTLESPKTPAVPRGSSLPPISNQDSPNQLLAMFFSNKGNQPLNEVEREGVMSLLSRNGSPASTTHHSPSVPSQQFSTPKYTANPHRAVSSESRIQTSGSFHPSPNSSRQWPAFRSTFSPILGNSKLPNVPGSSPLSAQKTSYYGPTMSTPFRKNLQRKRHSTTPVGASKLISLASSTTPDFVSKRSKNESFNGSFTANEDSFSTVPASSPFPPTQSTPQQKTPSRTAANLMSILESKESPVTSSPKDSLAKNTKASYISPYARPGVTTSRRRHTLAKEETRPLKTIEEKHEVPAVEALNKSSNLQTYKPDFTPQFLKESSIPETKKEPESVSKNTDADSSKTTPVFKFTAPSSNPSTSMFSQSTKPTENLTKERPAEAAQQGEAIDVDMEDSKGESKKEGNDISSQKQSEKQPAFGGFFANQSESKLPAGSVEAPKTTGSQGFSFGSLANKSTLPSAPSVEQKKAEKSSIPSFASAESAASANDGDNGASQPTKEPKPFSFASLTASPKVDEKPKETPAFTFGIAGKTQASKDPKPFSFAAPTSSPKVKENLDKAPVFTFGSTGSNISSSTAPAPVQKEESVPEKVDLPQFPFTILPKKDITGNSEDEKALSVTDEIPSFTFSTLDKKNHSE</sequence>